<dbReference type="PANTHER" id="PTHR21525">
    <property type="entry name" value="MOTILE SPERM PROTEIN"/>
    <property type="match status" value="1"/>
</dbReference>
<organism evidence="1 2">
    <name type="scientific">Vibrio vulnificus</name>
    <dbReference type="NCBI Taxonomy" id="672"/>
    <lineage>
        <taxon>Bacteria</taxon>
        <taxon>Pseudomonadati</taxon>
        <taxon>Pseudomonadota</taxon>
        <taxon>Gammaproteobacteria</taxon>
        <taxon>Vibrionales</taxon>
        <taxon>Vibrionaceae</taxon>
        <taxon>Vibrio</taxon>
    </lineage>
</organism>
<name>A0AAW4HJF5_VIBVL</name>
<proteinExistence type="predicted"/>
<protein>
    <recommendedName>
        <fullName evidence="3">Inner membrane protein yeeR</fullName>
    </recommendedName>
</protein>
<evidence type="ECO:0000313" key="1">
    <source>
        <dbReference type="EMBL" id="MBN8124512.1"/>
    </source>
</evidence>
<dbReference type="RefSeq" id="WP_045629248.1">
    <property type="nucleotide sequence ID" value="NZ_JAFKOQ010000040.1"/>
</dbReference>
<accession>A0AAW4HJF5</accession>
<sequence>MSKKIKSSDLNDSSKLEKEGVFAGIANNAQEYTRKVKYHGERGHGFAAEDANHLDDIFSGKNAQIVGDDNAKNGADRLVNGQEIQTKYCKTGSKCISECFKQGEFRYYDRNGEPMQIEVPSDLHSDAVRAMRDRIEKGQVDGVNDPEMAEKIVKKGSYTYEQAKNIAKAGNVDSLVYDAKNGVIHATSAMGISAAITFAISIWNGDKWEVAVKNAAYSGMQTFGVTWVSSLITAQLSRTGIEQSLRSSTDWVVRQLGKDVTAWLANGMRSGANIYGAAAANHLSKLLRGNVVTGVVTTVVLSSVDAYRFFKDEVSGAQLFKNVAVTATSVAGGTAGWMGGAAAGAAIGSAVPVIGTTAGGIIGGLLGAFGGGTAAQKGAKAVLDEFIREDAEEMLDIVNDIFAEMASEYLLNKSEAEEVISQIKNLDMAKKMREMYASGNRKAFARKMLTPMMDTVAESRTKITIPEMEQLMSATKEIVTELAAA</sequence>
<dbReference type="PANTHER" id="PTHR21525:SF9">
    <property type="entry name" value="CHANNEL_COLICIN DOMAIN-CONTAINING PROTEIN"/>
    <property type="match status" value="1"/>
</dbReference>
<comment type="caution">
    <text evidence="1">The sequence shown here is derived from an EMBL/GenBank/DDBJ whole genome shotgun (WGS) entry which is preliminary data.</text>
</comment>
<gene>
    <name evidence="1" type="ORF">J0J18_22615</name>
</gene>
<evidence type="ECO:0000313" key="2">
    <source>
        <dbReference type="Proteomes" id="UP000664056"/>
    </source>
</evidence>
<evidence type="ECO:0008006" key="3">
    <source>
        <dbReference type="Google" id="ProtNLM"/>
    </source>
</evidence>
<dbReference type="EMBL" id="JAFKOQ010000040">
    <property type="protein sequence ID" value="MBN8124512.1"/>
    <property type="molecule type" value="Genomic_DNA"/>
</dbReference>
<dbReference type="AlphaFoldDB" id="A0AAW4HJF5"/>
<reference evidence="1" key="1">
    <citation type="submission" date="2021-03" db="EMBL/GenBank/DDBJ databases">
        <title>Study of the foodborne Vibrio vulnificus isolates from China.</title>
        <authorList>
            <person name="Zheng Z."/>
            <person name="Ye L."/>
        </authorList>
    </citation>
    <scope>NUCLEOTIDE SEQUENCE</scope>
    <source>
        <strain evidence="1">Vv1582</strain>
    </source>
</reference>
<dbReference type="Proteomes" id="UP000664056">
    <property type="component" value="Unassembled WGS sequence"/>
</dbReference>